<keyword evidence="7" id="KW-0224">Dipeptidase</keyword>
<keyword evidence="3" id="KW-0645">Protease</keyword>
<dbReference type="GO" id="GO:0006526">
    <property type="term" value="P:L-arginine biosynthetic process"/>
    <property type="evidence" value="ECO:0007669"/>
    <property type="project" value="TreeGrafter"/>
</dbReference>
<dbReference type="GO" id="GO:0008777">
    <property type="term" value="F:acetylornithine deacetylase activity"/>
    <property type="evidence" value="ECO:0007669"/>
    <property type="project" value="TreeGrafter"/>
</dbReference>
<evidence type="ECO:0000256" key="8">
    <source>
        <dbReference type="ARBA" id="ARBA00023049"/>
    </source>
</evidence>
<evidence type="ECO:0000256" key="1">
    <source>
        <dbReference type="ARBA" id="ARBA00001947"/>
    </source>
</evidence>
<keyword evidence="6" id="KW-0862">Zinc</keyword>
<evidence type="ECO:0000256" key="5">
    <source>
        <dbReference type="ARBA" id="ARBA00022801"/>
    </source>
</evidence>
<organism evidence="9 10">
    <name type="scientific">Atopobium minutum</name>
    <dbReference type="NCBI Taxonomy" id="1381"/>
    <lineage>
        <taxon>Bacteria</taxon>
        <taxon>Bacillati</taxon>
        <taxon>Actinomycetota</taxon>
        <taxon>Coriobacteriia</taxon>
        <taxon>Coriobacteriales</taxon>
        <taxon>Atopobiaceae</taxon>
        <taxon>Atopobium</taxon>
    </lineage>
</organism>
<keyword evidence="4" id="KW-0479">Metal-binding</keyword>
<dbReference type="RefSeq" id="WP_057001902.1">
    <property type="nucleotide sequence ID" value="NZ_FNSH01000001.1"/>
</dbReference>
<dbReference type="GO" id="GO:0008270">
    <property type="term" value="F:zinc ion binding"/>
    <property type="evidence" value="ECO:0007669"/>
    <property type="project" value="InterPro"/>
</dbReference>
<comment type="cofactor">
    <cofactor evidence="1">
        <name>Zn(2+)</name>
        <dbReference type="ChEBI" id="CHEBI:29105"/>
    </cofactor>
</comment>
<dbReference type="Gene3D" id="3.30.70.360">
    <property type="match status" value="2"/>
</dbReference>
<keyword evidence="8" id="KW-0482">Metalloprotease</keyword>
<evidence type="ECO:0000256" key="4">
    <source>
        <dbReference type="ARBA" id="ARBA00022723"/>
    </source>
</evidence>
<dbReference type="SUPFAM" id="SSF53187">
    <property type="entry name" value="Zn-dependent exopeptidases"/>
    <property type="match status" value="1"/>
</dbReference>
<dbReference type="SUPFAM" id="SSF55031">
    <property type="entry name" value="Bacterial exopeptidase dimerisation domain"/>
    <property type="match status" value="1"/>
</dbReference>
<dbReference type="AlphaFoldDB" id="A0AB38A763"/>
<sequence>MDHAHQSKSCGADTSVVRLPTHQQIEAFVNQHWEDVVADIAQLVSIPSTEDPSTASAQKPFGEAVDQALRCGMEIAVRLELDAHSCDGYLAFADVPLSKLRSHAASDSCPRKQIATMAHLDVVPAGSGWDRDPFLLQRRDGYLVGRGVLDDKGPAVLTLWAAHFFTQPEFAPYHSLRVLLGGNEETGMKDAHYYQSKYEAPNFLFTPDSSWPVVCGEKGSYNALISFPVQADGRIISMEGGTVRNAVAAHAHALVRAALNELPQAEHISFSPEGEGCVRIAAQGIGGHAAMPEGTNNALGILAEYLLENGLYAPSEKRWLEFQQLMHGAWDGSLLGVDATDDIFDPLTIVSGVMYVRDGMFVQTVDSRYPKSTTPDALCVQLQKVCAQHGLEFEEVRRGKYLYVDPQSPEIMTLLKSYEEWTGEHKQPVTLGGGTYAKHFPYAVAFGPEEDPDPHAPEWVGTIHGPQEAIPEASLKRALAIYITALAQLLNG</sequence>
<protein>
    <submittedName>
        <fullName evidence="9">Succinyl-diaminopimelate desuccinylase</fullName>
    </submittedName>
</protein>
<dbReference type="PANTHER" id="PTHR43808:SF31">
    <property type="entry name" value="N-ACETYL-L-CITRULLINE DEACETYLASE"/>
    <property type="match status" value="1"/>
</dbReference>
<dbReference type="NCBIfam" id="TIGR01887">
    <property type="entry name" value="dipeptidaselike"/>
    <property type="match status" value="1"/>
</dbReference>
<evidence type="ECO:0000256" key="7">
    <source>
        <dbReference type="ARBA" id="ARBA00022997"/>
    </source>
</evidence>
<dbReference type="InterPro" id="IPR036264">
    <property type="entry name" value="Bact_exopeptidase_dim_dom"/>
</dbReference>
<dbReference type="EMBL" id="FNSH01000001">
    <property type="protein sequence ID" value="SEB81707.1"/>
    <property type="molecule type" value="Genomic_DNA"/>
</dbReference>
<dbReference type="InterPro" id="IPR050072">
    <property type="entry name" value="Peptidase_M20A"/>
</dbReference>
<evidence type="ECO:0000256" key="2">
    <source>
        <dbReference type="ARBA" id="ARBA00006247"/>
    </source>
</evidence>
<proteinExistence type="inferred from homology"/>
<dbReference type="Proteomes" id="UP000183687">
    <property type="component" value="Unassembled WGS sequence"/>
</dbReference>
<dbReference type="Pfam" id="PF01546">
    <property type="entry name" value="Peptidase_M20"/>
    <property type="match status" value="1"/>
</dbReference>
<reference evidence="9 10" key="1">
    <citation type="submission" date="2016-10" db="EMBL/GenBank/DDBJ databases">
        <authorList>
            <person name="Varghese N."/>
            <person name="Submissions S."/>
        </authorList>
    </citation>
    <scope>NUCLEOTIDE SEQUENCE [LARGE SCALE GENOMIC DNA]</scope>
    <source>
        <strain evidence="9 10">DSM 20586</strain>
    </source>
</reference>
<evidence type="ECO:0000313" key="9">
    <source>
        <dbReference type="EMBL" id="SEB81707.1"/>
    </source>
</evidence>
<name>A0AB38A763_9ACTN</name>
<dbReference type="GO" id="GO:0008237">
    <property type="term" value="F:metallopeptidase activity"/>
    <property type="evidence" value="ECO:0007669"/>
    <property type="project" value="UniProtKB-KW"/>
</dbReference>
<gene>
    <name evidence="9" type="ORF">SAMN04489746_1115</name>
</gene>
<dbReference type="PANTHER" id="PTHR43808">
    <property type="entry name" value="ACETYLORNITHINE DEACETYLASE"/>
    <property type="match status" value="1"/>
</dbReference>
<accession>A0AB38A763</accession>
<evidence type="ECO:0000313" key="10">
    <source>
        <dbReference type="Proteomes" id="UP000183687"/>
    </source>
</evidence>
<evidence type="ECO:0000256" key="6">
    <source>
        <dbReference type="ARBA" id="ARBA00022833"/>
    </source>
</evidence>
<comment type="similarity">
    <text evidence="2">Belongs to the peptidase M20A family.</text>
</comment>
<dbReference type="InterPro" id="IPR010964">
    <property type="entry name" value="M20A_pepV-rel"/>
</dbReference>
<dbReference type="InterPro" id="IPR002933">
    <property type="entry name" value="Peptidase_M20"/>
</dbReference>
<keyword evidence="5" id="KW-0378">Hydrolase</keyword>
<comment type="caution">
    <text evidence="9">The sequence shown here is derived from an EMBL/GenBank/DDBJ whole genome shotgun (WGS) entry which is preliminary data.</text>
</comment>
<dbReference type="Gene3D" id="3.40.630.10">
    <property type="entry name" value="Zn peptidases"/>
    <property type="match status" value="1"/>
</dbReference>
<dbReference type="GO" id="GO:0006508">
    <property type="term" value="P:proteolysis"/>
    <property type="evidence" value="ECO:0007669"/>
    <property type="project" value="UniProtKB-KW"/>
</dbReference>
<dbReference type="GO" id="GO:0016805">
    <property type="term" value="F:dipeptidase activity"/>
    <property type="evidence" value="ECO:0007669"/>
    <property type="project" value="UniProtKB-KW"/>
</dbReference>
<evidence type="ECO:0000256" key="3">
    <source>
        <dbReference type="ARBA" id="ARBA00022670"/>
    </source>
</evidence>